<evidence type="ECO:0000256" key="4">
    <source>
        <dbReference type="ARBA" id="ARBA00023002"/>
    </source>
</evidence>
<accession>A0A8H7TZ80</accession>
<dbReference type="AlphaFoldDB" id="A0A8H7TZ80"/>
<organism evidence="6 7">
    <name type="scientific">Rhodonia placenta</name>
    <dbReference type="NCBI Taxonomy" id="104341"/>
    <lineage>
        <taxon>Eukaryota</taxon>
        <taxon>Fungi</taxon>
        <taxon>Dikarya</taxon>
        <taxon>Basidiomycota</taxon>
        <taxon>Agaricomycotina</taxon>
        <taxon>Agaricomycetes</taxon>
        <taxon>Polyporales</taxon>
        <taxon>Adustoporiaceae</taxon>
        <taxon>Rhodonia</taxon>
    </lineage>
</organism>
<reference evidence="6" key="2">
    <citation type="journal article" name="Front. Microbiol.">
        <title>Degradative Capacity of Two Strains of Rhodonia placenta: From Phenotype to Genotype.</title>
        <authorList>
            <person name="Kolle M."/>
            <person name="Horta M.A.C."/>
            <person name="Nowrousian M."/>
            <person name="Ohm R.A."/>
            <person name="Benz J.P."/>
            <person name="Pilgard A."/>
        </authorList>
    </citation>
    <scope>NUCLEOTIDE SEQUENCE</scope>
    <source>
        <strain evidence="6">FPRL280</strain>
    </source>
</reference>
<dbReference type="PANTHER" id="PTHR43735:SF3">
    <property type="entry name" value="FERROPTOSIS SUPPRESSOR PROTEIN 1"/>
    <property type="match status" value="1"/>
</dbReference>
<evidence type="ECO:0000313" key="6">
    <source>
        <dbReference type="EMBL" id="KAF9806962.1"/>
    </source>
</evidence>
<feature type="domain" description="FAD/NAD(P)-binding" evidence="5">
    <location>
        <begin position="10"/>
        <end position="162"/>
    </location>
</feature>
<dbReference type="GO" id="GO:0004174">
    <property type="term" value="F:electron-transferring-flavoprotein dehydrogenase activity"/>
    <property type="evidence" value="ECO:0007669"/>
    <property type="project" value="TreeGrafter"/>
</dbReference>
<keyword evidence="4" id="KW-0560">Oxidoreductase</keyword>
<evidence type="ECO:0000313" key="7">
    <source>
        <dbReference type="Proteomes" id="UP000639403"/>
    </source>
</evidence>
<evidence type="ECO:0000259" key="5">
    <source>
        <dbReference type="Pfam" id="PF07992"/>
    </source>
</evidence>
<proteinExistence type="inferred from homology"/>
<reference evidence="6" key="1">
    <citation type="submission" date="2020-11" db="EMBL/GenBank/DDBJ databases">
        <authorList>
            <person name="Koelle M."/>
            <person name="Horta M.A.C."/>
            <person name="Nowrousian M."/>
            <person name="Ohm R.A."/>
            <person name="Benz P."/>
            <person name="Pilgard A."/>
        </authorList>
    </citation>
    <scope>NUCLEOTIDE SEQUENCE</scope>
    <source>
        <strain evidence="6">FPRL280</strain>
    </source>
</reference>
<dbReference type="Pfam" id="PF07992">
    <property type="entry name" value="Pyr_redox_2"/>
    <property type="match status" value="1"/>
</dbReference>
<dbReference type="InterPro" id="IPR036188">
    <property type="entry name" value="FAD/NAD-bd_sf"/>
</dbReference>
<evidence type="ECO:0000256" key="2">
    <source>
        <dbReference type="ARBA" id="ARBA00022630"/>
    </source>
</evidence>
<keyword evidence="3" id="KW-0274">FAD</keyword>
<dbReference type="InterPro" id="IPR023753">
    <property type="entry name" value="FAD/NAD-binding_dom"/>
</dbReference>
<evidence type="ECO:0000256" key="3">
    <source>
        <dbReference type="ARBA" id="ARBA00022827"/>
    </source>
</evidence>
<dbReference type="Proteomes" id="UP000639403">
    <property type="component" value="Unassembled WGS sequence"/>
</dbReference>
<dbReference type="GO" id="GO:0005737">
    <property type="term" value="C:cytoplasm"/>
    <property type="evidence" value="ECO:0007669"/>
    <property type="project" value="TreeGrafter"/>
</dbReference>
<evidence type="ECO:0000256" key="1">
    <source>
        <dbReference type="ARBA" id="ARBA00006442"/>
    </source>
</evidence>
<dbReference type="EMBL" id="JADOXO010000299">
    <property type="protein sequence ID" value="KAF9806962.1"/>
    <property type="molecule type" value="Genomic_DNA"/>
</dbReference>
<name>A0A8H7TZ80_9APHY</name>
<dbReference type="PANTHER" id="PTHR43735">
    <property type="entry name" value="APOPTOSIS-INDUCING FACTOR 1"/>
    <property type="match status" value="1"/>
</dbReference>
<dbReference type="Gene3D" id="3.50.50.100">
    <property type="match status" value="1"/>
</dbReference>
<comment type="caution">
    <text evidence="6">The sequence shown here is derived from an EMBL/GenBank/DDBJ whole genome shotgun (WGS) entry which is preliminary data.</text>
</comment>
<protein>
    <recommendedName>
        <fullName evidence="5">FAD/NAD(P)-binding domain-containing protein</fullName>
    </recommendedName>
</protein>
<dbReference type="SUPFAM" id="SSF51905">
    <property type="entry name" value="FAD/NAD(P)-binding domain"/>
    <property type="match status" value="1"/>
</dbReference>
<comment type="similarity">
    <text evidence="1">Belongs to the FAD-dependent oxidoreductase family.</text>
</comment>
<keyword evidence="2" id="KW-0285">Flavoprotein</keyword>
<sequence>MSKKSDDKKSVVVLGGGFVGSLLARALSAKLDPAKHDLVLVDQRPFTVNLISSARMTVTKEGNIEELGRIPFDKLFVNGNGSYHRGKAVSIEESKPGAGGSVVLETGEHVPYDVLVLATGSTWPGPLNFPESERFGEHVKEWRKKVADAKDIYIVGGGAVGIGE</sequence>
<dbReference type="GO" id="GO:0050660">
    <property type="term" value="F:flavin adenine dinucleotide binding"/>
    <property type="evidence" value="ECO:0007669"/>
    <property type="project" value="TreeGrafter"/>
</dbReference>
<gene>
    <name evidence="6" type="ORF">IEO21_08429</name>
</gene>